<feature type="region of interest" description="Disordered" evidence="1">
    <location>
        <begin position="85"/>
        <end position="107"/>
    </location>
</feature>
<evidence type="ECO:0000256" key="1">
    <source>
        <dbReference type="SAM" id="MobiDB-lite"/>
    </source>
</evidence>
<comment type="caution">
    <text evidence="3">The sequence shown here is derived from an EMBL/GenBank/DDBJ whole genome shotgun (WGS) entry which is preliminary data.</text>
</comment>
<dbReference type="AlphaFoldDB" id="A0AAE1V6H4"/>
<dbReference type="EMBL" id="JAVYJV010000017">
    <property type="protein sequence ID" value="KAK4349420.1"/>
    <property type="molecule type" value="Genomic_DNA"/>
</dbReference>
<feature type="domain" description="FBD" evidence="2">
    <location>
        <begin position="24"/>
        <end position="67"/>
    </location>
</feature>
<sequence length="107" mass="12571">MQNLLSRYTDEDEQIRRFETHNFNCSMRHLKTIKFINFYGPLSENKSILPLVNYLLKNAKMLEKFIIAVRLEGCDASRNCVKMEQDNRSSQLHGNAEENDGILLKYD</sequence>
<evidence type="ECO:0000313" key="4">
    <source>
        <dbReference type="Proteomes" id="UP001291623"/>
    </source>
</evidence>
<name>A0AAE1V6H4_9SOLA</name>
<proteinExistence type="predicted"/>
<gene>
    <name evidence="3" type="ORF">RND71_032175</name>
</gene>
<keyword evidence="4" id="KW-1185">Reference proteome</keyword>
<dbReference type="Proteomes" id="UP001291623">
    <property type="component" value="Unassembled WGS sequence"/>
</dbReference>
<evidence type="ECO:0000313" key="3">
    <source>
        <dbReference type="EMBL" id="KAK4349420.1"/>
    </source>
</evidence>
<organism evidence="3 4">
    <name type="scientific">Anisodus tanguticus</name>
    <dbReference type="NCBI Taxonomy" id="243964"/>
    <lineage>
        <taxon>Eukaryota</taxon>
        <taxon>Viridiplantae</taxon>
        <taxon>Streptophyta</taxon>
        <taxon>Embryophyta</taxon>
        <taxon>Tracheophyta</taxon>
        <taxon>Spermatophyta</taxon>
        <taxon>Magnoliopsida</taxon>
        <taxon>eudicotyledons</taxon>
        <taxon>Gunneridae</taxon>
        <taxon>Pentapetalae</taxon>
        <taxon>asterids</taxon>
        <taxon>lamiids</taxon>
        <taxon>Solanales</taxon>
        <taxon>Solanaceae</taxon>
        <taxon>Solanoideae</taxon>
        <taxon>Hyoscyameae</taxon>
        <taxon>Anisodus</taxon>
    </lineage>
</organism>
<accession>A0AAE1V6H4</accession>
<dbReference type="InterPro" id="IPR006566">
    <property type="entry name" value="FBD"/>
</dbReference>
<evidence type="ECO:0000259" key="2">
    <source>
        <dbReference type="Pfam" id="PF08387"/>
    </source>
</evidence>
<reference evidence="3" key="1">
    <citation type="submission" date="2023-12" db="EMBL/GenBank/DDBJ databases">
        <title>Genome assembly of Anisodus tanguticus.</title>
        <authorList>
            <person name="Wang Y.-J."/>
        </authorList>
    </citation>
    <scope>NUCLEOTIDE SEQUENCE</scope>
    <source>
        <strain evidence="3">KB-2021</strain>
        <tissue evidence="3">Leaf</tissue>
    </source>
</reference>
<dbReference type="Pfam" id="PF08387">
    <property type="entry name" value="FBD"/>
    <property type="match status" value="1"/>
</dbReference>
<protein>
    <recommendedName>
        <fullName evidence="2">FBD domain-containing protein</fullName>
    </recommendedName>
</protein>